<protein>
    <submittedName>
        <fullName evidence="1">Cyclase family protein</fullName>
        <ecNumber evidence="1">3.5.-.-</ecNumber>
    </submittedName>
</protein>
<keyword evidence="2" id="KW-1185">Reference proteome</keyword>
<proteinExistence type="predicted"/>
<dbReference type="InterPro" id="IPR007325">
    <property type="entry name" value="KFase/CYL"/>
</dbReference>
<dbReference type="Pfam" id="PF04199">
    <property type="entry name" value="Cyclase"/>
    <property type="match status" value="1"/>
</dbReference>
<organism evidence="1 2">
    <name type="scientific">Pseudonocardia spirodelae</name>
    <dbReference type="NCBI Taxonomy" id="3133431"/>
    <lineage>
        <taxon>Bacteria</taxon>
        <taxon>Bacillati</taxon>
        <taxon>Actinomycetota</taxon>
        <taxon>Actinomycetes</taxon>
        <taxon>Pseudonocardiales</taxon>
        <taxon>Pseudonocardiaceae</taxon>
        <taxon>Pseudonocardia</taxon>
    </lineage>
</organism>
<dbReference type="EC" id="3.5.-.-" evidence="1"/>
<dbReference type="RefSeq" id="WP_340290446.1">
    <property type="nucleotide sequence ID" value="NZ_JBBJUP010000009.1"/>
</dbReference>
<evidence type="ECO:0000313" key="2">
    <source>
        <dbReference type="Proteomes" id="UP001364211"/>
    </source>
</evidence>
<evidence type="ECO:0000313" key="1">
    <source>
        <dbReference type="EMBL" id="MEJ8279922.1"/>
    </source>
</evidence>
<dbReference type="EMBL" id="JBBJUP010000009">
    <property type="protein sequence ID" value="MEJ8279922.1"/>
    <property type="molecule type" value="Genomic_DNA"/>
</dbReference>
<gene>
    <name evidence="1" type="ORF">WJX68_13335</name>
</gene>
<accession>A0ABU8T7J8</accession>
<dbReference type="GO" id="GO:0016787">
    <property type="term" value="F:hydrolase activity"/>
    <property type="evidence" value="ECO:0007669"/>
    <property type="project" value="UniProtKB-KW"/>
</dbReference>
<name>A0ABU8T7J8_9PSEU</name>
<sequence>MSVLSALLDAARSGSVRVVDLTTPLQASTPILELPEPFGQTARFELEEISRYDDRGPAWYWNNIRTGEHTGTHLDAPNHWITGRDGLDVAQAPMSTLVAPVAVIDMTAQVEADADHLLQIGDVRAWEAEHGPLPDGGWLLLRTGWAARGEDEAAFANADENGPHTPGVAPDCARWLARETPVAGLGVETVGTDAGQAPNLEPAFPCHSELMGAGKWGLTSLRNLDALPATGAVLVVCPLPIVGGSGSPARVLALVEA</sequence>
<reference evidence="1 2" key="1">
    <citation type="submission" date="2024-03" db="EMBL/GenBank/DDBJ databases">
        <title>Draft genome sequence of Pseudonocardia sp. DW16-2.</title>
        <authorList>
            <person name="Duangmal K."/>
        </authorList>
    </citation>
    <scope>NUCLEOTIDE SEQUENCE [LARGE SCALE GENOMIC DNA]</scope>
    <source>
        <strain evidence="1 2">DW16-2</strain>
    </source>
</reference>
<dbReference type="Proteomes" id="UP001364211">
    <property type="component" value="Unassembled WGS sequence"/>
</dbReference>
<dbReference type="Gene3D" id="3.50.30.50">
    <property type="entry name" value="Putative cyclase"/>
    <property type="match status" value="1"/>
</dbReference>
<dbReference type="InterPro" id="IPR037175">
    <property type="entry name" value="KFase_sf"/>
</dbReference>
<keyword evidence="1" id="KW-0378">Hydrolase</keyword>
<comment type="caution">
    <text evidence="1">The sequence shown here is derived from an EMBL/GenBank/DDBJ whole genome shotgun (WGS) entry which is preliminary data.</text>
</comment>
<dbReference type="PANTHER" id="PTHR31118">
    <property type="entry name" value="CYCLASE-LIKE PROTEIN 2"/>
    <property type="match status" value="1"/>
</dbReference>
<dbReference type="PANTHER" id="PTHR31118:SF12">
    <property type="entry name" value="CYCLASE-LIKE PROTEIN 2"/>
    <property type="match status" value="1"/>
</dbReference>
<dbReference type="SUPFAM" id="SSF102198">
    <property type="entry name" value="Putative cyclase"/>
    <property type="match status" value="1"/>
</dbReference>